<sequence length="227" mass="26095">LQQEYEVAFSNYSELFYNNPEAEETKAAEAVANAADQKLKHWSNMVLNYKQHANMGTAPLIPTASSSSRVVVPSGLPLLQLKGEIIWEKEAKCYDSAYDFCQKFETVLKAHALNLDSEWERLLPMCLNTEQVSWFQEELQDRLYTWEEARAKVTDAFDTPFRKFLLMAEVGRMEQGEYEPIREYTYRFQKLRREAGVPDGTQLAVTYFVSLRSDVQARAQVAIAGQI</sequence>
<evidence type="ECO:0000313" key="3">
    <source>
        <dbReference type="Proteomes" id="UP000252139"/>
    </source>
</evidence>
<accession>A0A367IL43</accession>
<dbReference type="Pfam" id="PF03732">
    <property type="entry name" value="Retrotrans_gag"/>
    <property type="match status" value="1"/>
</dbReference>
<reference evidence="2 3" key="1">
    <citation type="journal article" date="2018" name="G3 (Bethesda)">
        <title>Phylogenetic and Phylogenomic Definition of Rhizopus Species.</title>
        <authorList>
            <person name="Gryganskyi A.P."/>
            <person name="Golan J."/>
            <person name="Dolatabadi S."/>
            <person name="Mondo S."/>
            <person name="Robb S."/>
            <person name="Idnurm A."/>
            <person name="Muszewska A."/>
            <person name="Steczkiewicz K."/>
            <person name="Masonjones S."/>
            <person name="Liao H.L."/>
            <person name="Gajdeczka M.T."/>
            <person name="Anike F."/>
            <person name="Vuek A."/>
            <person name="Anishchenko I.M."/>
            <person name="Voigt K."/>
            <person name="de Hoog G.S."/>
            <person name="Smith M.E."/>
            <person name="Heitman J."/>
            <person name="Vilgalys R."/>
            <person name="Stajich J.E."/>
        </authorList>
    </citation>
    <scope>NUCLEOTIDE SEQUENCE [LARGE SCALE GENOMIC DNA]</scope>
    <source>
        <strain evidence="2 3">CBS 357.93</strain>
    </source>
</reference>
<dbReference type="InterPro" id="IPR005162">
    <property type="entry name" value="Retrotrans_gag_dom"/>
</dbReference>
<organism evidence="2 3">
    <name type="scientific">Rhizopus azygosporus</name>
    <name type="common">Rhizopus microsporus var. azygosporus</name>
    <dbReference type="NCBI Taxonomy" id="86630"/>
    <lineage>
        <taxon>Eukaryota</taxon>
        <taxon>Fungi</taxon>
        <taxon>Fungi incertae sedis</taxon>
        <taxon>Mucoromycota</taxon>
        <taxon>Mucoromycotina</taxon>
        <taxon>Mucoromycetes</taxon>
        <taxon>Mucorales</taxon>
        <taxon>Mucorineae</taxon>
        <taxon>Rhizopodaceae</taxon>
        <taxon>Rhizopus</taxon>
    </lineage>
</organism>
<dbReference type="AlphaFoldDB" id="A0A367IL43"/>
<comment type="caution">
    <text evidence="2">The sequence shown here is derived from an EMBL/GenBank/DDBJ whole genome shotgun (WGS) entry which is preliminary data.</text>
</comment>
<feature type="non-terminal residue" evidence="2">
    <location>
        <position position="227"/>
    </location>
</feature>
<feature type="domain" description="Retrotransposon gag" evidence="1">
    <location>
        <begin position="122"/>
        <end position="199"/>
    </location>
</feature>
<name>A0A367IL43_RHIAZ</name>
<evidence type="ECO:0000313" key="2">
    <source>
        <dbReference type="EMBL" id="RCH78378.1"/>
    </source>
</evidence>
<dbReference type="OrthoDB" id="2265483at2759"/>
<evidence type="ECO:0000259" key="1">
    <source>
        <dbReference type="Pfam" id="PF03732"/>
    </source>
</evidence>
<feature type="non-terminal residue" evidence="2">
    <location>
        <position position="1"/>
    </location>
</feature>
<protein>
    <recommendedName>
        <fullName evidence="1">Retrotransposon gag domain-containing protein</fullName>
    </recommendedName>
</protein>
<dbReference type="EMBL" id="PJQL01005212">
    <property type="protein sequence ID" value="RCH78378.1"/>
    <property type="molecule type" value="Genomic_DNA"/>
</dbReference>
<keyword evidence="3" id="KW-1185">Reference proteome</keyword>
<dbReference type="Proteomes" id="UP000252139">
    <property type="component" value="Unassembled WGS sequence"/>
</dbReference>
<proteinExistence type="predicted"/>
<gene>
    <name evidence="2" type="ORF">CU097_000454</name>
</gene>